<feature type="domain" description="Methyltransferase" evidence="4">
    <location>
        <begin position="62"/>
        <end position="158"/>
    </location>
</feature>
<dbReference type="InterPro" id="IPR029063">
    <property type="entry name" value="SAM-dependent_MTases_sf"/>
</dbReference>
<name>A0ABU0P4V4_9MICO</name>
<dbReference type="RefSeq" id="WP_307357301.1">
    <property type="nucleotide sequence ID" value="NZ_JAUSXK010000001.1"/>
</dbReference>
<dbReference type="CDD" id="cd02440">
    <property type="entry name" value="AdoMet_MTases"/>
    <property type="match status" value="1"/>
</dbReference>
<sequence>MRADLSARAVDARELMDDPDADLRMLERTYERFPLINAVVSRWRAVYRRDIRPRARTRVIRVLDVGAGGGDVSRALADWSRRDGLAIEVTALDADARAVRWARSRGGGVKYRCAYTSELVDAGETFDIVISNHLLHHLSGDELSSLLQDSAALISDGGVVLHRDIARSRLAYRGFAAGTLPFARNLLAGSFIRPDGLTSIRRAYTPAELSAVIPSGWSVRTALPARLELRYEVSDAGS</sequence>
<evidence type="ECO:0000256" key="1">
    <source>
        <dbReference type="ARBA" id="ARBA00022603"/>
    </source>
</evidence>
<dbReference type="GO" id="GO:0008168">
    <property type="term" value="F:methyltransferase activity"/>
    <property type="evidence" value="ECO:0007669"/>
    <property type="project" value="UniProtKB-KW"/>
</dbReference>
<dbReference type="SUPFAM" id="SSF53335">
    <property type="entry name" value="S-adenosyl-L-methionine-dependent methyltransferases"/>
    <property type="match status" value="1"/>
</dbReference>
<protein>
    <submittedName>
        <fullName evidence="5">2-polyprenyl-3-methyl-5-hydroxy-6-metoxy-1, 4-benzoquinol methylase</fullName>
    </submittedName>
</protein>
<evidence type="ECO:0000313" key="5">
    <source>
        <dbReference type="EMBL" id="MDQ0641982.1"/>
    </source>
</evidence>
<dbReference type="EMBL" id="JAUSXK010000001">
    <property type="protein sequence ID" value="MDQ0641982.1"/>
    <property type="molecule type" value="Genomic_DNA"/>
</dbReference>
<reference evidence="5 6" key="1">
    <citation type="submission" date="2023-07" db="EMBL/GenBank/DDBJ databases">
        <title>Comparative genomics of wheat-associated soil bacteria to identify genetic determinants of phenazine resistance.</title>
        <authorList>
            <person name="Mouncey N."/>
        </authorList>
    </citation>
    <scope>NUCLEOTIDE SEQUENCE [LARGE SCALE GENOMIC DNA]</scope>
    <source>
        <strain evidence="5 6">W2I7</strain>
    </source>
</reference>
<dbReference type="Gene3D" id="3.40.50.150">
    <property type="entry name" value="Vaccinia Virus protein VP39"/>
    <property type="match status" value="1"/>
</dbReference>
<keyword evidence="2" id="KW-0808">Transferase</keyword>
<organism evidence="5 6">
    <name type="scientific">Microbacterium murale</name>
    <dbReference type="NCBI Taxonomy" id="1081040"/>
    <lineage>
        <taxon>Bacteria</taxon>
        <taxon>Bacillati</taxon>
        <taxon>Actinomycetota</taxon>
        <taxon>Actinomycetes</taxon>
        <taxon>Micrococcales</taxon>
        <taxon>Microbacteriaceae</taxon>
        <taxon>Microbacterium</taxon>
    </lineage>
</organism>
<keyword evidence="6" id="KW-1185">Reference proteome</keyword>
<proteinExistence type="predicted"/>
<dbReference type="NCBIfam" id="NF004851">
    <property type="entry name" value="PRK06202.1"/>
    <property type="match status" value="1"/>
</dbReference>
<evidence type="ECO:0000256" key="2">
    <source>
        <dbReference type="ARBA" id="ARBA00022679"/>
    </source>
</evidence>
<accession>A0ABU0P4V4</accession>
<dbReference type="PANTHER" id="PTHR43464:SF19">
    <property type="entry name" value="UBIQUINONE BIOSYNTHESIS O-METHYLTRANSFERASE, MITOCHONDRIAL"/>
    <property type="match status" value="1"/>
</dbReference>
<evidence type="ECO:0000259" key="4">
    <source>
        <dbReference type="Pfam" id="PF13649"/>
    </source>
</evidence>
<dbReference type="Proteomes" id="UP001239085">
    <property type="component" value="Unassembled WGS sequence"/>
</dbReference>
<dbReference type="InterPro" id="IPR041698">
    <property type="entry name" value="Methyltransf_25"/>
</dbReference>
<dbReference type="GO" id="GO:0032259">
    <property type="term" value="P:methylation"/>
    <property type="evidence" value="ECO:0007669"/>
    <property type="project" value="UniProtKB-KW"/>
</dbReference>
<gene>
    <name evidence="5" type="ORF">QFZ46_000142</name>
</gene>
<comment type="caution">
    <text evidence="5">The sequence shown here is derived from an EMBL/GenBank/DDBJ whole genome shotgun (WGS) entry which is preliminary data.</text>
</comment>
<keyword evidence="1 5" id="KW-0489">Methyltransferase</keyword>
<evidence type="ECO:0000313" key="6">
    <source>
        <dbReference type="Proteomes" id="UP001239085"/>
    </source>
</evidence>
<dbReference type="Pfam" id="PF13649">
    <property type="entry name" value="Methyltransf_25"/>
    <property type="match status" value="1"/>
</dbReference>
<dbReference type="PANTHER" id="PTHR43464">
    <property type="entry name" value="METHYLTRANSFERASE"/>
    <property type="match status" value="1"/>
</dbReference>
<evidence type="ECO:0000256" key="3">
    <source>
        <dbReference type="ARBA" id="ARBA00022691"/>
    </source>
</evidence>
<keyword evidence="3" id="KW-0949">S-adenosyl-L-methionine</keyword>